<reference evidence="2 3" key="1">
    <citation type="submission" date="2018-04" db="EMBL/GenBank/DDBJ databases">
        <title>Genomic Encyclopedia of Type Strains, Phase III (KMG-III): the genomes of soil and plant-associated and newly described type strains.</title>
        <authorList>
            <person name="Whitman W."/>
        </authorList>
    </citation>
    <scope>NUCLEOTIDE SEQUENCE [LARGE SCALE GENOMIC DNA]</scope>
    <source>
        <strain evidence="2 3">KA25</strain>
    </source>
</reference>
<dbReference type="SUPFAM" id="SSF54060">
    <property type="entry name" value="His-Me finger endonucleases"/>
    <property type="match status" value="1"/>
</dbReference>
<evidence type="ECO:0000259" key="1">
    <source>
        <dbReference type="Pfam" id="PF13392"/>
    </source>
</evidence>
<keyword evidence="2" id="KW-0255">Endonuclease</keyword>
<name>A0A2T5K768_9RHOB</name>
<organism evidence="2 3">
    <name type="scientific">Cereibacter azotoformans</name>
    <dbReference type="NCBI Taxonomy" id="43057"/>
    <lineage>
        <taxon>Bacteria</taxon>
        <taxon>Pseudomonadati</taxon>
        <taxon>Pseudomonadota</taxon>
        <taxon>Alphaproteobacteria</taxon>
        <taxon>Rhodobacterales</taxon>
        <taxon>Paracoccaceae</taxon>
        <taxon>Cereibacter</taxon>
    </lineage>
</organism>
<protein>
    <submittedName>
        <fullName evidence="2">HNH endonuclease</fullName>
    </submittedName>
</protein>
<dbReference type="Gene3D" id="3.90.75.20">
    <property type="match status" value="1"/>
</dbReference>
<proteinExistence type="predicted"/>
<accession>A0A2T5K768</accession>
<dbReference type="Proteomes" id="UP000244060">
    <property type="component" value="Unassembled WGS sequence"/>
</dbReference>
<dbReference type="EMBL" id="QAOT01000009">
    <property type="protein sequence ID" value="PTR18198.1"/>
    <property type="molecule type" value="Genomic_DNA"/>
</dbReference>
<comment type="caution">
    <text evidence="2">The sequence shown here is derived from an EMBL/GenBank/DDBJ whole genome shotgun (WGS) entry which is preliminary data.</text>
</comment>
<keyword evidence="3" id="KW-1185">Reference proteome</keyword>
<keyword evidence="2" id="KW-0378">Hydrolase</keyword>
<keyword evidence="2" id="KW-0540">Nuclease</keyword>
<dbReference type="OrthoDB" id="6631788at2"/>
<evidence type="ECO:0000313" key="2">
    <source>
        <dbReference type="EMBL" id="PTR18198.1"/>
    </source>
</evidence>
<dbReference type="RefSeq" id="WP_108221101.1">
    <property type="nucleotide sequence ID" value="NZ_QAOT01000009.1"/>
</dbReference>
<dbReference type="Pfam" id="PF13392">
    <property type="entry name" value="HNH_3"/>
    <property type="match status" value="1"/>
</dbReference>
<dbReference type="InterPro" id="IPR044925">
    <property type="entry name" value="His-Me_finger_sf"/>
</dbReference>
<dbReference type="GO" id="GO:0004519">
    <property type="term" value="F:endonuclease activity"/>
    <property type="evidence" value="ECO:0007669"/>
    <property type="project" value="UniProtKB-KW"/>
</dbReference>
<dbReference type="InterPro" id="IPR003615">
    <property type="entry name" value="HNH_nuc"/>
</dbReference>
<sequence length="167" mass="18569">MDCNVEWRPVPSWFSTEHEVSSDGRIRRTIDAARVKGRRGGAQWKAGYELALSPDSRGYVRVSHGSKKIGVHRLICEAFNGPPPFPGCMVLHGNDVKSDNRASNLRWGTMIENHADAVRNGRYVRCAQRFDRGEASRLRLTGLTFRRIGAILGVSHVAIMNGLKEAA</sequence>
<evidence type="ECO:0000313" key="3">
    <source>
        <dbReference type="Proteomes" id="UP000244060"/>
    </source>
</evidence>
<gene>
    <name evidence="2" type="ORF">C8J28_109158</name>
</gene>
<feature type="domain" description="HNH nuclease" evidence="1">
    <location>
        <begin position="71"/>
        <end position="114"/>
    </location>
</feature>
<dbReference type="AlphaFoldDB" id="A0A2T5K768"/>